<evidence type="ECO:0000256" key="1">
    <source>
        <dbReference type="SAM" id="Phobius"/>
    </source>
</evidence>
<dbReference type="EMBL" id="CP096115">
    <property type="protein sequence ID" value="UUX91632.1"/>
    <property type="molecule type" value="Genomic_DNA"/>
</dbReference>
<keyword evidence="1" id="KW-0472">Membrane</keyword>
<dbReference type="KEGG" id="mend:L6E24_09640"/>
<gene>
    <name evidence="2" type="ORF">L6E24_09640</name>
</gene>
<proteinExistence type="predicted"/>
<keyword evidence="3" id="KW-1185">Reference proteome</keyword>
<feature type="transmembrane region" description="Helical" evidence="1">
    <location>
        <begin position="6"/>
        <end position="29"/>
    </location>
</feature>
<evidence type="ECO:0000313" key="2">
    <source>
        <dbReference type="EMBL" id="UUX91632.1"/>
    </source>
</evidence>
<dbReference type="GeneID" id="74307964"/>
<evidence type="ECO:0000313" key="3">
    <source>
        <dbReference type="Proteomes" id="UP001060368"/>
    </source>
</evidence>
<keyword evidence="1" id="KW-1133">Transmembrane helix</keyword>
<dbReference type="Proteomes" id="UP001060368">
    <property type="component" value="Chromosome"/>
</dbReference>
<keyword evidence="1" id="KW-0812">Transmembrane</keyword>
<name>A0A9E7TGS2_9EURY</name>
<organism evidence="2 3">
    <name type="scientific">Methanoplanus endosymbiosus</name>
    <dbReference type="NCBI Taxonomy" id="33865"/>
    <lineage>
        <taxon>Archaea</taxon>
        <taxon>Methanobacteriati</taxon>
        <taxon>Methanobacteriota</taxon>
        <taxon>Stenosarchaea group</taxon>
        <taxon>Methanomicrobia</taxon>
        <taxon>Methanomicrobiales</taxon>
        <taxon>Methanomicrobiaceae</taxon>
        <taxon>Methanoplanus</taxon>
    </lineage>
</organism>
<protein>
    <submittedName>
        <fullName evidence="2">Uncharacterized protein</fullName>
    </submittedName>
</protein>
<dbReference type="AlphaFoldDB" id="A0A9E7TGS2"/>
<dbReference type="RefSeq" id="WP_257741785.1">
    <property type="nucleotide sequence ID" value="NZ_CP096115.1"/>
</dbReference>
<sequence>MDIIGFSFLGIVTLCFGFLSGFQMAHIHYNKKLAALVKRCIHSGTIAPVLVELVKLGTEKQG</sequence>
<accession>A0A9E7TGS2</accession>
<reference evidence="2" key="1">
    <citation type="submission" date="2022-04" db="EMBL/GenBank/DDBJ databases">
        <title>Complete genome of Methanoplanus endosymbiosus DSM 3599.</title>
        <authorList>
            <person name="Chen S.-C."/>
            <person name="You Y.-T."/>
            <person name="Zhou Y.-Z."/>
            <person name="Lai M.-C."/>
        </authorList>
    </citation>
    <scope>NUCLEOTIDE SEQUENCE</scope>
    <source>
        <strain evidence="2">DSM 3599</strain>
    </source>
</reference>